<evidence type="ECO:0000313" key="2">
    <source>
        <dbReference type="EMBL" id="MXG90452.1"/>
    </source>
</evidence>
<evidence type="ECO:0000313" key="3">
    <source>
        <dbReference type="Proteomes" id="UP000473325"/>
    </source>
</evidence>
<accession>A0A6L7F1P6</accession>
<evidence type="ECO:0000256" key="1">
    <source>
        <dbReference type="SAM" id="MobiDB-lite"/>
    </source>
</evidence>
<sequence length="353" mass="37499">MASRHLLARQGQGTHHLGARAEGAGPDLHPGGRGGLGPPADRRAHVLGEQLGERSDVAAHHEQAGVEDRDQAGQDLPDRAPRVGHHPDRPGVPVRDERAEPVRVEGAVGHGADGVQQVRQRDHRLQAAAGAAPAEHARRVHLDVAELARGAPVTAEQSPAQHQAGPDAGRQLEVDERAVRAVRPGAGALLAERAEVGVVVHEHLHSEPLPELLAGPSTHPQREDVVGRHRVALLGQGSGHTQHRQAQVVEVVAGLGHHATRQAPRTVEGRLGVRGVVERDGPLGQDPAGHVAHGDPDVGVADVDPEQRPRGRHQAHAVRRPTPAPPRADGLVGFVAYQPRQEEVAARRRDRRG</sequence>
<feature type="region of interest" description="Disordered" evidence="1">
    <location>
        <begin position="283"/>
        <end position="330"/>
    </location>
</feature>
<name>A0A6L7F1P6_9ACTN</name>
<feature type="compositionally biased region" description="Basic residues" evidence="1">
    <location>
        <begin position="310"/>
        <end position="319"/>
    </location>
</feature>
<feature type="region of interest" description="Disordered" evidence="1">
    <location>
        <begin position="1"/>
        <end position="99"/>
    </location>
</feature>
<dbReference type="EMBL" id="WUEK01000007">
    <property type="protein sequence ID" value="MXG90452.1"/>
    <property type="molecule type" value="Genomic_DNA"/>
</dbReference>
<feature type="compositionally biased region" description="Basic and acidic residues" evidence="1">
    <location>
        <begin position="40"/>
        <end position="99"/>
    </location>
</feature>
<proteinExistence type="predicted"/>
<protein>
    <submittedName>
        <fullName evidence="2">Uncharacterized protein</fullName>
    </submittedName>
</protein>
<keyword evidence="3" id="KW-1185">Reference proteome</keyword>
<dbReference type="AlphaFoldDB" id="A0A6L7F1P6"/>
<reference evidence="2 3" key="1">
    <citation type="submission" date="2019-12" db="EMBL/GenBank/DDBJ databases">
        <authorList>
            <person name="Kun Z."/>
        </authorList>
    </citation>
    <scope>NUCLEOTIDE SEQUENCE [LARGE SCALE GENOMIC DNA]</scope>
    <source>
        <strain evidence="2 3">YIM 123512</strain>
    </source>
</reference>
<comment type="caution">
    <text evidence="2">The sequence shown here is derived from an EMBL/GenBank/DDBJ whole genome shotgun (WGS) entry which is preliminary data.</text>
</comment>
<dbReference type="Proteomes" id="UP000473325">
    <property type="component" value="Unassembled WGS sequence"/>
</dbReference>
<organism evidence="2 3">
    <name type="scientific">Nocardioides flavescens</name>
    <dbReference type="NCBI Taxonomy" id="2691959"/>
    <lineage>
        <taxon>Bacteria</taxon>
        <taxon>Bacillati</taxon>
        <taxon>Actinomycetota</taxon>
        <taxon>Actinomycetes</taxon>
        <taxon>Propionibacteriales</taxon>
        <taxon>Nocardioidaceae</taxon>
        <taxon>Nocardioides</taxon>
    </lineage>
</organism>
<gene>
    <name evidence="2" type="ORF">GRQ65_12930</name>
</gene>